<evidence type="ECO:0000256" key="2">
    <source>
        <dbReference type="ARBA" id="ARBA00004651"/>
    </source>
</evidence>
<evidence type="ECO:0000256" key="8">
    <source>
        <dbReference type="ARBA" id="ARBA00022840"/>
    </source>
</evidence>
<dbReference type="InterPro" id="IPR036097">
    <property type="entry name" value="HisK_dim/P_sf"/>
</dbReference>
<dbReference type="EMBL" id="JBHSCX010000001">
    <property type="protein sequence ID" value="MFC4360771.1"/>
    <property type="molecule type" value="Genomic_DNA"/>
</dbReference>
<dbReference type="PROSITE" id="PS50112">
    <property type="entry name" value="PAS"/>
    <property type="match status" value="1"/>
</dbReference>
<feature type="domain" description="PAC" evidence="17">
    <location>
        <begin position="402"/>
        <end position="454"/>
    </location>
</feature>
<evidence type="ECO:0000256" key="6">
    <source>
        <dbReference type="ARBA" id="ARBA00022692"/>
    </source>
</evidence>
<evidence type="ECO:0000313" key="20">
    <source>
        <dbReference type="Proteomes" id="UP001595840"/>
    </source>
</evidence>
<evidence type="ECO:0000256" key="3">
    <source>
        <dbReference type="ARBA" id="ARBA00012438"/>
    </source>
</evidence>
<keyword evidence="20" id="KW-1185">Reference proteome</keyword>
<dbReference type="InterPro" id="IPR011006">
    <property type="entry name" value="CheY-like_superfamily"/>
</dbReference>
<dbReference type="PANTHER" id="PTHR45339:SF1">
    <property type="entry name" value="HYBRID SIGNAL TRANSDUCTION HISTIDINE KINASE J"/>
    <property type="match status" value="1"/>
</dbReference>
<dbReference type="Pfam" id="PF02518">
    <property type="entry name" value="HATPase_c"/>
    <property type="match status" value="1"/>
</dbReference>
<evidence type="ECO:0000313" key="19">
    <source>
        <dbReference type="EMBL" id="MFC4360771.1"/>
    </source>
</evidence>
<name>A0ABV8UYM5_9GAMM</name>
<dbReference type="InterPro" id="IPR035965">
    <property type="entry name" value="PAS-like_dom_sf"/>
</dbReference>
<dbReference type="Pfam" id="PF00072">
    <property type="entry name" value="Response_reg"/>
    <property type="match status" value="1"/>
</dbReference>
<evidence type="ECO:0000256" key="1">
    <source>
        <dbReference type="ARBA" id="ARBA00000085"/>
    </source>
</evidence>
<dbReference type="InterPro" id="IPR008207">
    <property type="entry name" value="Sig_transdc_His_kin_Hpt_dom"/>
</dbReference>
<keyword evidence="8" id="KW-0067">ATP-binding</keyword>
<keyword evidence="9" id="KW-1133">Transmembrane helix</keyword>
<organism evidence="19 20">
    <name type="scientific">Simiduia curdlanivorans</name>
    <dbReference type="NCBI Taxonomy" id="1492769"/>
    <lineage>
        <taxon>Bacteria</taxon>
        <taxon>Pseudomonadati</taxon>
        <taxon>Pseudomonadota</taxon>
        <taxon>Gammaproteobacteria</taxon>
        <taxon>Cellvibrionales</taxon>
        <taxon>Cellvibrionaceae</taxon>
        <taxon>Simiduia</taxon>
    </lineage>
</organism>
<dbReference type="Proteomes" id="UP001595840">
    <property type="component" value="Unassembled WGS sequence"/>
</dbReference>
<keyword evidence="4" id="KW-1003">Cell membrane</keyword>
<feature type="domain" description="Response regulatory" evidence="15">
    <location>
        <begin position="718"/>
        <end position="834"/>
    </location>
</feature>
<evidence type="ECO:0000259" key="15">
    <source>
        <dbReference type="PROSITE" id="PS50110"/>
    </source>
</evidence>
<dbReference type="Gene3D" id="3.40.50.2300">
    <property type="match status" value="1"/>
</dbReference>
<dbReference type="SUPFAM" id="SSF47384">
    <property type="entry name" value="Homodimeric domain of signal transducing histidine kinase"/>
    <property type="match status" value="1"/>
</dbReference>
<dbReference type="InterPro" id="IPR003661">
    <property type="entry name" value="HisK_dim/P_dom"/>
</dbReference>
<dbReference type="Gene3D" id="1.20.120.160">
    <property type="entry name" value="HPT domain"/>
    <property type="match status" value="1"/>
</dbReference>
<dbReference type="SMART" id="SM00388">
    <property type="entry name" value="HisKA"/>
    <property type="match status" value="1"/>
</dbReference>
<dbReference type="Gene3D" id="3.30.565.10">
    <property type="entry name" value="Histidine kinase-like ATPase, C-terminal domain"/>
    <property type="match status" value="1"/>
</dbReference>
<dbReference type="SMART" id="SM00086">
    <property type="entry name" value="PAC"/>
    <property type="match status" value="3"/>
</dbReference>
<dbReference type="EC" id="2.7.13.3" evidence="3"/>
<dbReference type="Pfam" id="PF08448">
    <property type="entry name" value="PAS_4"/>
    <property type="match status" value="2"/>
</dbReference>
<keyword evidence="6" id="KW-0812">Transmembrane</keyword>
<dbReference type="InterPro" id="IPR003594">
    <property type="entry name" value="HATPase_dom"/>
</dbReference>
<feature type="domain" description="HPt" evidence="18">
    <location>
        <begin position="884"/>
        <end position="986"/>
    </location>
</feature>
<dbReference type="CDD" id="cd16922">
    <property type="entry name" value="HATPase_EvgS-ArcB-TorS-like"/>
    <property type="match status" value="1"/>
</dbReference>
<dbReference type="SMART" id="SM00387">
    <property type="entry name" value="HATPase_c"/>
    <property type="match status" value="1"/>
</dbReference>
<protein>
    <recommendedName>
        <fullName evidence="3">histidine kinase</fullName>
        <ecNumber evidence="3">2.7.13.3</ecNumber>
    </recommendedName>
</protein>
<dbReference type="SUPFAM" id="SSF55874">
    <property type="entry name" value="ATPase domain of HSP90 chaperone/DNA topoisomerase II/histidine kinase"/>
    <property type="match status" value="1"/>
</dbReference>
<dbReference type="PROSITE" id="PS50113">
    <property type="entry name" value="PAC"/>
    <property type="match status" value="2"/>
</dbReference>
<comment type="catalytic activity">
    <reaction evidence="1">
        <text>ATP + protein L-histidine = ADP + protein N-phospho-L-histidine.</text>
        <dbReference type="EC" id="2.7.13.3"/>
    </reaction>
</comment>
<evidence type="ECO:0000256" key="11">
    <source>
        <dbReference type="ARBA" id="ARBA00023136"/>
    </source>
</evidence>
<dbReference type="SUPFAM" id="SSF52172">
    <property type="entry name" value="CheY-like"/>
    <property type="match status" value="1"/>
</dbReference>
<reference evidence="20" key="1">
    <citation type="journal article" date="2019" name="Int. J. Syst. Evol. Microbiol.">
        <title>The Global Catalogue of Microorganisms (GCM) 10K type strain sequencing project: providing services to taxonomists for standard genome sequencing and annotation.</title>
        <authorList>
            <consortium name="The Broad Institute Genomics Platform"/>
            <consortium name="The Broad Institute Genome Sequencing Center for Infectious Disease"/>
            <person name="Wu L."/>
            <person name="Ma J."/>
        </authorList>
    </citation>
    <scope>NUCLEOTIDE SEQUENCE [LARGE SCALE GENOMIC DNA]</scope>
    <source>
        <strain evidence="20">CECT 8570</strain>
    </source>
</reference>
<dbReference type="Gene3D" id="1.10.287.130">
    <property type="match status" value="1"/>
</dbReference>
<dbReference type="CDD" id="cd00082">
    <property type="entry name" value="HisKA"/>
    <property type="match status" value="1"/>
</dbReference>
<comment type="subcellular location">
    <subcellularLocation>
        <location evidence="2">Cell membrane</location>
        <topology evidence="2">Multi-pass membrane protein</topology>
    </subcellularLocation>
</comment>
<dbReference type="InterPro" id="IPR036890">
    <property type="entry name" value="HATPase_C_sf"/>
</dbReference>
<dbReference type="PROSITE" id="PS50109">
    <property type="entry name" value="HIS_KIN"/>
    <property type="match status" value="1"/>
</dbReference>
<accession>A0ABV8UYM5</accession>
<evidence type="ECO:0000256" key="13">
    <source>
        <dbReference type="PROSITE-ProRule" id="PRU00169"/>
    </source>
</evidence>
<feature type="domain" description="Histidine kinase" evidence="14">
    <location>
        <begin position="472"/>
        <end position="693"/>
    </location>
</feature>
<feature type="modified residue" description="Phosphohistidine" evidence="12">
    <location>
        <position position="923"/>
    </location>
</feature>
<dbReference type="InterPro" id="IPR013656">
    <property type="entry name" value="PAS_4"/>
</dbReference>
<comment type="caution">
    <text evidence="19">The sequence shown here is derived from an EMBL/GenBank/DDBJ whole genome shotgun (WGS) entry which is preliminary data.</text>
</comment>
<dbReference type="InterPro" id="IPR000700">
    <property type="entry name" value="PAS-assoc_C"/>
</dbReference>
<dbReference type="PROSITE" id="PS50894">
    <property type="entry name" value="HPT"/>
    <property type="match status" value="1"/>
</dbReference>
<keyword evidence="11" id="KW-0472">Membrane</keyword>
<feature type="modified residue" description="4-aspartylphosphate" evidence="13">
    <location>
        <position position="767"/>
    </location>
</feature>
<evidence type="ECO:0000259" key="17">
    <source>
        <dbReference type="PROSITE" id="PS50113"/>
    </source>
</evidence>
<dbReference type="NCBIfam" id="TIGR00229">
    <property type="entry name" value="sensory_box"/>
    <property type="match status" value="1"/>
</dbReference>
<dbReference type="InterPro" id="IPR001789">
    <property type="entry name" value="Sig_transdc_resp-reg_receiver"/>
</dbReference>
<dbReference type="CDD" id="cd17546">
    <property type="entry name" value="REC_hyHK_CKI1_RcsC-like"/>
    <property type="match status" value="1"/>
</dbReference>
<dbReference type="PANTHER" id="PTHR45339">
    <property type="entry name" value="HYBRID SIGNAL TRANSDUCTION HISTIDINE KINASE J"/>
    <property type="match status" value="1"/>
</dbReference>
<evidence type="ECO:0000256" key="9">
    <source>
        <dbReference type="ARBA" id="ARBA00022989"/>
    </source>
</evidence>
<feature type="domain" description="PAC" evidence="17">
    <location>
        <begin position="277"/>
        <end position="328"/>
    </location>
</feature>
<evidence type="ECO:0000256" key="12">
    <source>
        <dbReference type="PROSITE-ProRule" id="PRU00110"/>
    </source>
</evidence>
<dbReference type="SUPFAM" id="SSF55785">
    <property type="entry name" value="PYP-like sensor domain (PAS domain)"/>
    <property type="match status" value="2"/>
</dbReference>
<dbReference type="InterPro" id="IPR001610">
    <property type="entry name" value="PAC"/>
</dbReference>
<evidence type="ECO:0000259" key="16">
    <source>
        <dbReference type="PROSITE" id="PS50112"/>
    </source>
</evidence>
<dbReference type="SMART" id="SM00091">
    <property type="entry name" value="PAS"/>
    <property type="match status" value="2"/>
</dbReference>
<keyword evidence="7" id="KW-0547">Nucleotide-binding</keyword>
<evidence type="ECO:0000259" key="14">
    <source>
        <dbReference type="PROSITE" id="PS50109"/>
    </source>
</evidence>
<dbReference type="CDD" id="cd00130">
    <property type="entry name" value="PAS"/>
    <property type="match status" value="1"/>
</dbReference>
<dbReference type="Pfam" id="PF01627">
    <property type="entry name" value="Hpt"/>
    <property type="match status" value="1"/>
</dbReference>
<dbReference type="SMART" id="SM00448">
    <property type="entry name" value="REC"/>
    <property type="match status" value="1"/>
</dbReference>
<evidence type="ECO:0000256" key="5">
    <source>
        <dbReference type="ARBA" id="ARBA00022553"/>
    </source>
</evidence>
<proteinExistence type="predicted"/>
<dbReference type="PRINTS" id="PR00344">
    <property type="entry name" value="BCTRLSENSOR"/>
</dbReference>
<dbReference type="InterPro" id="IPR005467">
    <property type="entry name" value="His_kinase_dom"/>
</dbReference>
<dbReference type="PROSITE" id="PS50110">
    <property type="entry name" value="RESPONSE_REGULATORY"/>
    <property type="match status" value="1"/>
</dbReference>
<dbReference type="InterPro" id="IPR004358">
    <property type="entry name" value="Sig_transdc_His_kin-like_C"/>
</dbReference>
<evidence type="ECO:0000256" key="10">
    <source>
        <dbReference type="ARBA" id="ARBA00023012"/>
    </source>
</evidence>
<keyword evidence="10" id="KW-0902">Two-component regulatory system</keyword>
<evidence type="ECO:0000256" key="4">
    <source>
        <dbReference type="ARBA" id="ARBA00022475"/>
    </source>
</evidence>
<dbReference type="RefSeq" id="WP_290264592.1">
    <property type="nucleotide sequence ID" value="NZ_JAUFQG010000006.1"/>
</dbReference>
<gene>
    <name evidence="19" type="ORF">ACFOX3_00585</name>
</gene>
<dbReference type="InterPro" id="IPR036641">
    <property type="entry name" value="HPT_dom_sf"/>
</dbReference>
<dbReference type="Gene3D" id="3.30.450.20">
    <property type="entry name" value="PAS domain"/>
    <property type="match status" value="3"/>
</dbReference>
<evidence type="ECO:0000256" key="7">
    <source>
        <dbReference type="ARBA" id="ARBA00022741"/>
    </source>
</evidence>
<dbReference type="SUPFAM" id="SSF47226">
    <property type="entry name" value="Histidine-containing phosphotransfer domain, HPT domain"/>
    <property type="match status" value="1"/>
</dbReference>
<sequence>MWLSLLGCFLLAALVSIALLVGALVRWPQLWLWASLRFSAGRWLLRFLQFFSVEGPGTRVSGYWLWHVANRHLCLVGSNLTNLGFEGHWVERSLDDLMALLDSDDRVRLSQFAKAFVARQQPVTVEFRGQASAGVKLWLQATGKALAWDRQGGASIVFGRFEEISERNMDPSAIAAMNAPLNEPVELQQKVSRQVEQSANDLKLRLQQVLDTAQVALCWKDSAGIYLGCNQKFADLVQEPNPENVIGKTDMELAWSDDVAITIAEDQDILHQRKTLVDKETELPNAAGTRFIKSHAAPLRDDSDSVIGVFRSYEDITVRRRMEALAHKERQLMQEILDSSNAMITIVDRHYCFLRINGYFEATMGLKAKDVVGKHVKEVIKGPKGDLVAAICDQIVATGLPVTEEYSVPIERGGRRSFIANVTPVFDESGKVDKLVTVSTDVTELKMAQVELEASRNKAEQAASVKSRFLANMSHEIRTPMNAILGFSQLALATSLDTKQLDYLTKIHFSAENLLGIVNDILDFSKIEAGKLTLEEKAFDLRVFLDNVCSIFEMKSKQKHLMFNRTILPNTPSFIKSDALRLHQILVNLIGNAIKFTHTGSVTLEVRMSVDMGERHILRFAVVDTGVGLSEAQMAQLFVAFEQVDAGVARQYGGTGLGLTISRRLVEMMGGEVKVSSVLGQGSRFEFSVNVGSASAEDVIERAAASVVDYVPDFQGAKLLLVEDNEVNLQVASEILAPFNLDIVTACNGAEAVQKVLARDFALVLMDIQMPVMDGYTATQKIRETFSDTQLPIIGLTANAMSEDRQASQRAGMNAHVAKPIDVRALVAALRRFLPERVRAPHRPETPEHYSINSGDSSNENDRVVALHASTLDVDEGVLRLRGRKDRYQELLLSFITQYQTVGQQCIDLIAQQGFADAKALVHQVKGVAGNLSAKKVYEESQALESLLADSAEPRDGAQLLAQGRLLQLALDELAEAIDKLCRIQN</sequence>
<dbReference type="InterPro" id="IPR000014">
    <property type="entry name" value="PAS"/>
</dbReference>
<dbReference type="Pfam" id="PF00512">
    <property type="entry name" value="HisKA"/>
    <property type="match status" value="1"/>
</dbReference>
<feature type="domain" description="PAS" evidence="16">
    <location>
        <begin position="329"/>
        <end position="380"/>
    </location>
</feature>
<evidence type="ECO:0000259" key="18">
    <source>
        <dbReference type="PROSITE" id="PS50894"/>
    </source>
</evidence>
<keyword evidence="5 13" id="KW-0597">Phosphoprotein</keyword>